<dbReference type="RefSeq" id="WP_096999892.1">
    <property type="nucleotide sequence ID" value="NZ_OBEI01000002.1"/>
</dbReference>
<dbReference type="NCBIfam" id="TIGR00494">
    <property type="entry name" value="crcB"/>
    <property type="match status" value="1"/>
</dbReference>
<feature type="binding site" evidence="14">
    <location>
        <position position="77"/>
    </location>
    <ligand>
        <name>Na(+)</name>
        <dbReference type="ChEBI" id="CHEBI:29101"/>
        <note>structural</note>
    </ligand>
</feature>
<dbReference type="PANTHER" id="PTHR28259:SF18">
    <property type="entry name" value="FLUORIDE-SPECIFIC ION CHANNEL FLUC"/>
    <property type="match status" value="1"/>
</dbReference>
<evidence type="ECO:0000256" key="14">
    <source>
        <dbReference type="HAMAP-Rule" id="MF_00454"/>
    </source>
</evidence>
<accession>A0A285NAL9</accession>
<evidence type="ECO:0000313" key="15">
    <source>
        <dbReference type="EMBL" id="SNZ06534.1"/>
    </source>
</evidence>
<evidence type="ECO:0000256" key="5">
    <source>
        <dbReference type="ARBA" id="ARBA00022692"/>
    </source>
</evidence>
<keyword evidence="11 14" id="KW-0407">Ion channel</keyword>
<sequence>MNYIAVMLGGAFGALFRFLVSTAVNKYAGISFPAGTLTVNVIGSFVLVFFTVLSIEKLSLDPVWRMFFAVGFLGAFTTFSTFSYETIALFQDGEYLKAITNIVLNNFLSITAGIGGLLLARTVI</sequence>
<name>A0A285NAL9_9AQUI</name>
<evidence type="ECO:0000313" key="16">
    <source>
        <dbReference type="Proteomes" id="UP000219036"/>
    </source>
</evidence>
<feature type="transmembrane region" description="Helical" evidence="14">
    <location>
        <begin position="102"/>
        <end position="120"/>
    </location>
</feature>
<evidence type="ECO:0000256" key="1">
    <source>
        <dbReference type="ARBA" id="ARBA00004651"/>
    </source>
</evidence>
<keyword evidence="9 14" id="KW-0406">Ion transport</keyword>
<dbReference type="AlphaFoldDB" id="A0A285NAL9"/>
<evidence type="ECO:0000256" key="2">
    <source>
        <dbReference type="ARBA" id="ARBA00022448"/>
    </source>
</evidence>
<evidence type="ECO:0000256" key="8">
    <source>
        <dbReference type="ARBA" id="ARBA00023053"/>
    </source>
</evidence>
<keyword evidence="7 14" id="KW-1133">Transmembrane helix</keyword>
<evidence type="ECO:0000256" key="12">
    <source>
        <dbReference type="ARBA" id="ARBA00035120"/>
    </source>
</evidence>
<keyword evidence="10 14" id="KW-0472">Membrane</keyword>
<reference evidence="16" key="1">
    <citation type="submission" date="2017-09" db="EMBL/GenBank/DDBJ databases">
        <authorList>
            <person name="Varghese N."/>
            <person name="Submissions S."/>
        </authorList>
    </citation>
    <scope>NUCLEOTIDE SEQUENCE [LARGE SCALE GENOMIC DNA]</scope>
    <source>
        <strain evidence="16">DSM 15103</strain>
    </source>
</reference>
<proteinExistence type="inferred from homology"/>
<evidence type="ECO:0000256" key="7">
    <source>
        <dbReference type="ARBA" id="ARBA00022989"/>
    </source>
</evidence>
<keyword evidence="16" id="KW-1185">Reference proteome</keyword>
<comment type="activity regulation">
    <text evidence="14">Na(+) is not transported, but it plays an essential structural role and its presence is essential for fluoride channel function.</text>
</comment>
<comment type="subcellular location">
    <subcellularLocation>
        <location evidence="1 14">Cell membrane</location>
        <topology evidence="1 14">Multi-pass membrane protein</topology>
    </subcellularLocation>
</comment>
<dbReference type="OrthoDB" id="9815830at2"/>
<feature type="binding site" evidence="14">
    <location>
        <position position="74"/>
    </location>
    <ligand>
        <name>Na(+)</name>
        <dbReference type="ChEBI" id="CHEBI:29101"/>
        <note>structural</note>
    </ligand>
</feature>
<evidence type="ECO:0000256" key="6">
    <source>
        <dbReference type="ARBA" id="ARBA00022723"/>
    </source>
</evidence>
<evidence type="ECO:0000256" key="13">
    <source>
        <dbReference type="ARBA" id="ARBA00035585"/>
    </source>
</evidence>
<feature type="transmembrane region" description="Helical" evidence="14">
    <location>
        <begin position="67"/>
        <end position="90"/>
    </location>
</feature>
<dbReference type="HAMAP" id="MF_00454">
    <property type="entry name" value="FluC"/>
    <property type="match status" value="1"/>
</dbReference>
<keyword evidence="4" id="KW-0997">Cell inner membrane</keyword>
<keyword evidence="5 14" id="KW-0812">Transmembrane</keyword>
<dbReference type="GO" id="GO:0005886">
    <property type="term" value="C:plasma membrane"/>
    <property type="evidence" value="ECO:0007669"/>
    <property type="project" value="UniProtKB-SubCell"/>
</dbReference>
<dbReference type="GO" id="GO:0046872">
    <property type="term" value="F:metal ion binding"/>
    <property type="evidence" value="ECO:0007669"/>
    <property type="project" value="UniProtKB-KW"/>
</dbReference>
<comment type="catalytic activity">
    <reaction evidence="13">
        <text>fluoride(in) = fluoride(out)</text>
        <dbReference type="Rhea" id="RHEA:76159"/>
        <dbReference type="ChEBI" id="CHEBI:17051"/>
    </reaction>
    <physiologicalReaction direction="left-to-right" evidence="13">
        <dbReference type="Rhea" id="RHEA:76160"/>
    </physiologicalReaction>
</comment>
<evidence type="ECO:0000256" key="10">
    <source>
        <dbReference type="ARBA" id="ARBA00023136"/>
    </source>
</evidence>
<evidence type="ECO:0000256" key="4">
    <source>
        <dbReference type="ARBA" id="ARBA00022519"/>
    </source>
</evidence>
<evidence type="ECO:0000256" key="11">
    <source>
        <dbReference type="ARBA" id="ARBA00023303"/>
    </source>
</evidence>
<keyword evidence="6 14" id="KW-0479">Metal-binding</keyword>
<dbReference type="GO" id="GO:0140114">
    <property type="term" value="P:cellular detoxification of fluoride"/>
    <property type="evidence" value="ECO:0007669"/>
    <property type="project" value="UniProtKB-UniRule"/>
</dbReference>
<evidence type="ECO:0000256" key="9">
    <source>
        <dbReference type="ARBA" id="ARBA00023065"/>
    </source>
</evidence>
<comment type="function">
    <text evidence="14">Fluoride-specific ion channel. Important for reducing fluoride concentration in the cell, thus reducing its toxicity.</text>
</comment>
<dbReference type="Pfam" id="PF02537">
    <property type="entry name" value="CRCB"/>
    <property type="match status" value="1"/>
</dbReference>
<organism evidence="15 16">
    <name type="scientific">Persephonella hydrogeniphila</name>
    <dbReference type="NCBI Taxonomy" id="198703"/>
    <lineage>
        <taxon>Bacteria</taxon>
        <taxon>Pseudomonadati</taxon>
        <taxon>Aquificota</taxon>
        <taxon>Aquificia</taxon>
        <taxon>Aquificales</taxon>
        <taxon>Hydrogenothermaceae</taxon>
        <taxon>Persephonella</taxon>
    </lineage>
</organism>
<keyword evidence="8 14" id="KW-0915">Sodium</keyword>
<evidence type="ECO:0000256" key="3">
    <source>
        <dbReference type="ARBA" id="ARBA00022475"/>
    </source>
</evidence>
<dbReference type="GO" id="GO:0062054">
    <property type="term" value="F:fluoride channel activity"/>
    <property type="evidence" value="ECO:0007669"/>
    <property type="project" value="UniProtKB-UniRule"/>
</dbReference>
<dbReference type="PANTHER" id="PTHR28259">
    <property type="entry name" value="FLUORIDE EXPORT PROTEIN 1-RELATED"/>
    <property type="match status" value="1"/>
</dbReference>
<gene>
    <name evidence="14" type="primary">fluC</name>
    <name evidence="14" type="synonym">crcB</name>
    <name evidence="15" type="ORF">SAMN06265182_0710</name>
</gene>
<dbReference type="Proteomes" id="UP000219036">
    <property type="component" value="Unassembled WGS sequence"/>
</dbReference>
<protein>
    <recommendedName>
        <fullName evidence="14">Fluoride-specific ion channel FluC</fullName>
    </recommendedName>
</protein>
<feature type="transmembrane region" description="Helical" evidence="14">
    <location>
        <begin position="32"/>
        <end position="55"/>
    </location>
</feature>
<comment type="similarity">
    <text evidence="12 14">Belongs to the fluoride channel Fluc/FEX (TC 1.A.43) family.</text>
</comment>
<keyword evidence="2 14" id="KW-0813">Transport</keyword>
<dbReference type="EMBL" id="OBEI01000002">
    <property type="protein sequence ID" value="SNZ06534.1"/>
    <property type="molecule type" value="Genomic_DNA"/>
</dbReference>
<dbReference type="InterPro" id="IPR003691">
    <property type="entry name" value="FluC"/>
</dbReference>
<keyword evidence="3 14" id="KW-1003">Cell membrane</keyword>